<proteinExistence type="predicted"/>
<dbReference type="EMBL" id="BCMG01000001">
    <property type="protein sequence ID" value="GAT17857.1"/>
    <property type="molecule type" value="Genomic_DNA"/>
</dbReference>
<sequence length="50" mass="5775">MPEKPRKPYVYHSMPKIKLNVKTPPSSGGMMDWGPLFGWVKSLFTKKPKK</sequence>
<reference evidence="1 2" key="1">
    <citation type="submission" date="2015-11" db="EMBL/GenBank/DDBJ databases">
        <title>Draft genome sequences of new species of the genus Lactobacillus isolated from orchardgrass silage.</title>
        <authorList>
            <person name="Tohno M."/>
            <person name="Tanizawa Y."/>
            <person name="Arita M."/>
        </authorList>
    </citation>
    <scope>NUCLEOTIDE SEQUENCE [LARGE SCALE GENOMIC DNA]</scope>
    <source>
        <strain evidence="1 2">IWT126</strain>
    </source>
</reference>
<name>A0A1Z5H3I9_9LACO</name>
<dbReference type="STRING" id="1302250.GCA_001313225_00167"/>
<evidence type="ECO:0000313" key="1">
    <source>
        <dbReference type="EMBL" id="GAT17857.1"/>
    </source>
</evidence>
<protein>
    <submittedName>
        <fullName evidence="1">Uncharacterized protein</fullName>
    </submittedName>
</protein>
<accession>A0A1Z5H3I9</accession>
<organism evidence="1 2">
    <name type="scientific">Secundilactobacillus silagei JCM 19001</name>
    <dbReference type="NCBI Taxonomy" id="1302250"/>
    <lineage>
        <taxon>Bacteria</taxon>
        <taxon>Bacillati</taxon>
        <taxon>Bacillota</taxon>
        <taxon>Bacilli</taxon>
        <taxon>Lactobacillales</taxon>
        <taxon>Lactobacillaceae</taxon>
        <taxon>Secundilactobacillus</taxon>
    </lineage>
</organism>
<dbReference type="Proteomes" id="UP000198402">
    <property type="component" value="Unassembled WGS sequence"/>
</dbReference>
<gene>
    <name evidence="1" type="ORF">IWT126_00114</name>
</gene>
<dbReference type="RefSeq" id="WP_159459430.1">
    <property type="nucleotide sequence ID" value="NZ_BCMG01000001.1"/>
</dbReference>
<dbReference type="OrthoDB" id="2326989at2"/>
<keyword evidence="2" id="KW-1185">Reference proteome</keyword>
<comment type="caution">
    <text evidence="1">The sequence shown here is derived from an EMBL/GenBank/DDBJ whole genome shotgun (WGS) entry which is preliminary data.</text>
</comment>
<dbReference type="AlphaFoldDB" id="A0A1Z5H3I9"/>
<evidence type="ECO:0000313" key="2">
    <source>
        <dbReference type="Proteomes" id="UP000198402"/>
    </source>
</evidence>